<dbReference type="Pfam" id="PF24894">
    <property type="entry name" value="Hexapep_GlmU"/>
    <property type="match status" value="1"/>
</dbReference>
<accession>A0A9D0ZFX4</accession>
<dbReference type="SUPFAM" id="SSF53448">
    <property type="entry name" value="Nucleotide-diphospho-sugar transferases"/>
    <property type="match status" value="1"/>
</dbReference>
<dbReference type="GO" id="GO:0005978">
    <property type="term" value="P:glycogen biosynthetic process"/>
    <property type="evidence" value="ECO:0007669"/>
    <property type="project" value="UniProtKB-KW"/>
</dbReference>
<dbReference type="InterPro" id="IPR011832">
    <property type="entry name" value="GlgDAde_trans"/>
</dbReference>
<dbReference type="InterPro" id="IPR056818">
    <property type="entry name" value="GlmU/GlgC-like_hexapep"/>
</dbReference>
<reference evidence="5" key="2">
    <citation type="journal article" date="2021" name="PeerJ">
        <title>Extensive microbial diversity within the chicken gut microbiome revealed by metagenomics and culture.</title>
        <authorList>
            <person name="Gilroy R."/>
            <person name="Ravi A."/>
            <person name="Getino M."/>
            <person name="Pursley I."/>
            <person name="Horton D.L."/>
            <person name="Alikhan N.F."/>
            <person name="Baker D."/>
            <person name="Gharbi K."/>
            <person name="Hall N."/>
            <person name="Watson M."/>
            <person name="Adriaenssens E.M."/>
            <person name="Foster-Nyarko E."/>
            <person name="Jarju S."/>
            <person name="Secka A."/>
            <person name="Antonio M."/>
            <person name="Oren A."/>
            <person name="Chaudhuri R.R."/>
            <person name="La Ragione R."/>
            <person name="Hildebrand F."/>
            <person name="Pallen M.J."/>
        </authorList>
    </citation>
    <scope>NUCLEOTIDE SEQUENCE</scope>
    <source>
        <strain evidence="5">ChiSjej1B19-3389</strain>
    </source>
</reference>
<evidence type="ECO:0000259" key="3">
    <source>
        <dbReference type="Pfam" id="PF00483"/>
    </source>
</evidence>
<protein>
    <submittedName>
        <fullName evidence="5">Glucose-1-phosphate adenylyltransferase subunit GlgD</fullName>
        <ecNumber evidence="5">2.7.7.27</ecNumber>
    </submittedName>
</protein>
<dbReference type="InterPro" id="IPR029044">
    <property type="entry name" value="Nucleotide-diphossugar_trans"/>
</dbReference>
<feature type="domain" description="Glucose-1-phosphate adenylyltransferase/Bifunctional protein GlmU-like C-terminal hexapeptide" evidence="4">
    <location>
        <begin position="290"/>
        <end position="356"/>
    </location>
</feature>
<keyword evidence="2" id="KW-0320">Glycogen biosynthesis</keyword>
<dbReference type="CDD" id="cd04651">
    <property type="entry name" value="LbH_G1P_AT_C"/>
    <property type="match status" value="1"/>
</dbReference>
<feature type="domain" description="Nucleotidyl transferase" evidence="3">
    <location>
        <begin position="22"/>
        <end position="151"/>
    </location>
</feature>
<name>A0A9D0ZFX4_9FIRM</name>
<dbReference type="InterPro" id="IPR005835">
    <property type="entry name" value="NTP_transferase_dom"/>
</dbReference>
<comment type="similarity">
    <text evidence="1">Belongs to the bacterial/plant glucose-1-phosphate adenylyltransferase family.</text>
</comment>
<evidence type="ECO:0000256" key="1">
    <source>
        <dbReference type="ARBA" id="ARBA00010443"/>
    </source>
</evidence>
<dbReference type="SUPFAM" id="SSF51161">
    <property type="entry name" value="Trimeric LpxA-like enzymes"/>
    <property type="match status" value="1"/>
</dbReference>
<sequence>MRGNNVLGLIFPNIYDELIPELTARRTMGSVPFGGKYRLIDFQLSNMVNSGINNVGVITTSNFASLMDHVGSGKAWDLSKRRGGLTILPPFSQGNSKFNTPIENIYGVRGFINNSSEEYVLLSECNCVYNMDYHKMLTFHISSGADITMMYRNGKIPTQAEAPMILSLGTDSRIEEMLIRPKTSEDDGACNYAVGCVLMKRDLLLELVTDCISRNKLDYKRHMLQDNVRNYKFYGYEFCDYSAIICSMDDYFKANMSLMQPGIRAQLFNGSRPVYTKVRDDMPSKYGLGSSVENSLIAQGCVIEGEVSNCVISKGVYIGKGAKVSNCVIMQDTKIGKNASLNYVICDKDVVVKDGRALMGYSSYPIYIAKASVV</sequence>
<dbReference type="GO" id="GO:0008878">
    <property type="term" value="F:glucose-1-phosphate adenylyltransferase activity"/>
    <property type="evidence" value="ECO:0007669"/>
    <property type="project" value="UniProtKB-EC"/>
</dbReference>
<keyword evidence="5" id="KW-0548">Nucleotidyltransferase</keyword>
<evidence type="ECO:0000259" key="4">
    <source>
        <dbReference type="Pfam" id="PF24894"/>
    </source>
</evidence>
<dbReference type="CDD" id="cd02508">
    <property type="entry name" value="ADP_Glucose_PP"/>
    <property type="match status" value="1"/>
</dbReference>
<dbReference type="InterPro" id="IPR011004">
    <property type="entry name" value="Trimer_LpxA-like_sf"/>
</dbReference>
<dbReference type="EC" id="2.7.7.27" evidence="5"/>
<evidence type="ECO:0000313" key="5">
    <source>
        <dbReference type="EMBL" id="HIQ79902.1"/>
    </source>
</evidence>
<dbReference type="NCBIfam" id="TIGR02092">
    <property type="entry name" value="glgD"/>
    <property type="match status" value="1"/>
</dbReference>
<keyword evidence="5" id="KW-0808">Transferase</keyword>
<evidence type="ECO:0000256" key="2">
    <source>
        <dbReference type="ARBA" id="ARBA00023056"/>
    </source>
</evidence>
<dbReference type="AlphaFoldDB" id="A0A9D0ZFX4"/>
<dbReference type="Gene3D" id="3.90.550.10">
    <property type="entry name" value="Spore Coat Polysaccharide Biosynthesis Protein SpsA, Chain A"/>
    <property type="match status" value="1"/>
</dbReference>
<organism evidence="5 6">
    <name type="scientific">Candidatus Scatavimonas merdigallinarum</name>
    <dbReference type="NCBI Taxonomy" id="2840914"/>
    <lineage>
        <taxon>Bacteria</taxon>
        <taxon>Bacillati</taxon>
        <taxon>Bacillota</taxon>
        <taxon>Clostridia</taxon>
        <taxon>Eubacteriales</taxon>
        <taxon>Oscillospiraceae</taxon>
        <taxon>Oscillospiraceae incertae sedis</taxon>
        <taxon>Candidatus Scatavimonas</taxon>
    </lineage>
</organism>
<comment type="caution">
    <text evidence="5">The sequence shown here is derived from an EMBL/GenBank/DDBJ whole genome shotgun (WGS) entry which is preliminary data.</text>
</comment>
<dbReference type="EMBL" id="DVFW01000007">
    <property type="protein sequence ID" value="HIQ79902.1"/>
    <property type="molecule type" value="Genomic_DNA"/>
</dbReference>
<dbReference type="InterPro" id="IPR011831">
    <property type="entry name" value="ADP-Glc_PPase"/>
</dbReference>
<reference evidence="5" key="1">
    <citation type="submission" date="2020-10" db="EMBL/GenBank/DDBJ databases">
        <authorList>
            <person name="Gilroy R."/>
        </authorList>
    </citation>
    <scope>NUCLEOTIDE SEQUENCE</scope>
    <source>
        <strain evidence="5">ChiSjej1B19-3389</strain>
    </source>
</reference>
<proteinExistence type="inferred from homology"/>
<dbReference type="PANTHER" id="PTHR43523">
    <property type="entry name" value="GLUCOSE-1-PHOSPHATE ADENYLYLTRANSFERASE-RELATED"/>
    <property type="match status" value="1"/>
</dbReference>
<dbReference type="Gene3D" id="2.160.10.10">
    <property type="entry name" value="Hexapeptide repeat proteins"/>
    <property type="match status" value="1"/>
</dbReference>
<dbReference type="Proteomes" id="UP000886787">
    <property type="component" value="Unassembled WGS sequence"/>
</dbReference>
<dbReference type="PANTHER" id="PTHR43523:SF6">
    <property type="entry name" value="GLYCOGEN BIOSYNTHESIS PROTEIN GLGD"/>
    <property type="match status" value="1"/>
</dbReference>
<gene>
    <name evidence="5" type="primary">glgD</name>
    <name evidence="5" type="ORF">IAD32_01295</name>
</gene>
<evidence type="ECO:0000313" key="6">
    <source>
        <dbReference type="Proteomes" id="UP000886787"/>
    </source>
</evidence>
<dbReference type="Pfam" id="PF00483">
    <property type="entry name" value="NTP_transferase"/>
    <property type="match status" value="1"/>
</dbReference>